<accession>A0A8S0XJI2</accession>
<dbReference type="InterPro" id="IPR029063">
    <property type="entry name" value="SAM-dependent_MTases_sf"/>
</dbReference>
<dbReference type="EMBL" id="CADCXN010000069">
    <property type="protein sequence ID" value="CAA9891398.1"/>
    <property type="molecule type" value="Genomic_DNA"/>
</dbReference>
<name>A0A8S0XJI2_9GAMM</name>
<feature type="domain" description="Methyltransferase type 11" evidence="1">
    <location>
        <begin position="56"/>
        <end position="152"/>
    </location>
</feature>
<dbReference type="Pfam" id="PF08241">
    <property type="entry name" value="Methyltransf_11"/>
    <property type="match status" value="1"/>
</dbReference>
<dbReference type="Proteomes" id="UP000494216">
    <property type="component" value="Unassembled WGS sequence"/>
</dbReference>
<organism evidence="2 3">
    <name type="scientific">Candidatus Methylobacter favarea</name>
    <dbReference type="NCBI Taxonomy" id="2707345"/>
    <lineage>
        <taxon>Bacteria</taxon>
        <taxon>Pseudomonadati</taxon>
        <taxon>Pseudomonadota</taxon>
        <taxon>Gammaproteobacteria</taxon>
        <taxon>Methylococcales</taxon>
        <taxon>Methylococcaceae</taxon>
        <taxon>Methylobacter</taxon>
    </lineage>
</organism>
<evidence type="ECO:0000313" key="2">
    <source>
        <dbReference type="EMBL" id="CAA9891398.1"/>
    </source>
</evidence>
<dbReference type="GO" id="GO:0008757">
    <property type="term" value="F:S-adenosylmethionine-dependent methyltransferase activity"/>
    <property type="evidence" value="ECO:0007669"/>
    <property type="project" value="InterPro"/>
</dbReference>
<evidence type="ECO:0000313" key="3">
    <source>
        <dbReference type="Proteomes" id="UP000494216"/>
    </source>
</evidence>
<keyword evidence="2" id="KW-0808">Transferase</keyword>
<dbReference type="GO" id="GO:0032259">
    <property type="term" value="P:methylation"/>
    <property type="evidence" value="ECO:0007669"/>
    <property type="project" value="UniProtKB-KW"/>
</dbReference>
<protein>
    <submittedName>
        <fullName evidence="2">SAM-dependent methyltransferase</fullName>
    </submittedName>
</protein>
<dbReference type="CDD" id="cd02440">
    <property type="entry name" value="AdoMet_MTases"/>
    <property type="match status" value="1"/>
</dbReference>
<comment type="caution">
    <text evidence="2">The sequence shown here is derived from an EMBL/GenBank/DDBJ whole genome shotgun (WGS) entry which is preliminary data.</text>
</comment>
<dbReference type="InterPro" id="IPR013216">
    <property type="entry name" value="Methyltransf_11"/>
</dbReference>
<dbReference type="PANTHER" id="PTHR42912">
    <property type="entry name" value="METHYLTRANSFERASE"/>
    <property type="match status" value="1"/>
</dbReference>
<dbReference type="RefSeq" id="WP_174626264.1">
    <property type="nucleotide sequence ID" value="NZ_CADCXN010000069.1"/>
</dbReference>
<dbReference type="SUPFAM" id="SSF53335">
    <property type="entry name" value="S-adenosyl-L-methionine-dependent methyltransferases"/>
    <property type="match status" value="1"/>
</dbReference>
<keyword evidence="2" id="KW-0489">Methyltransferase</keyword>
<dbReference type="Gene3D" id="3.40.50.150">
    <property type="entry name" value="Vaccinia Virus protein VP39"/>
    <property type="match status" value="1"/>
</dbReference>
<dbReference type="AlphaFoldDB" id="A0A8S0XJI2"/>
<dbReference type="InterPro" id="IPR050508">
    <property type="entry name" value="Methyltransf_Superfamily"/>
</dbReference>
<evidence type="ECO:0000259" key="1">
    <source>
        <dbReference type="Pfam" id="PF08241"/>
    </source>
</evidence>
<sequence>MHKAEFDKFAEEYQTLHQKNIRLSGESTEFFAEYKIKDVFELLTTRVASYKPQQILDFGAGVGTSIPHFMKFFPEVSLTCLDVSEKSLDVGRSHFSGLANFQSFDGKCIPYPDNTFDLVFAACVFHHIPHAAHSGLLREWLRIIKPGGTAIIFEHNPLNPLTVNAVNTCPFDENAELIRGSLLRKELQRAGFQSVGLRYRLFVPGALRALRPLERWLHWCPVGAQYFVHATKP</sequence>
<reference evidence="2 3" key="1">
    <citation type="submission" date="2020-02" db="EMBL/GenBank/DDBJ databases">
        <authorList>
            <person name="Hogendoorn C."/>
        </authorList>
    </citation>
    <scope>NUCLEOTIDE SEQUENCE [LARGE SCALE GENOMIC DNA]</scope>
    <source>
        <strain evidence="2">METHB21</strain>
    </source>
</reference>
<gene>
    <name evidence="2" type="ORF">METHB2_40098</name>
</gene>
<keyword evidence="3" id="KW-1185">Reference proteome</keyword>
<proteinExistence type="predicted"/>